<organism evidence="2">
    <name type="scientific">marine sediment metagenome</name>
    <dbReference type="NCBI Taxonomy" id="412755"/>
    <lineage>
        <taxon>unclassified sequences</taxon>
        <taxon>metagenomes</taxon>
        <taxon>ecological metagenomes</taxon>
    </lineage>
</organism>
<protein>
    <submittedName>
        <fullName evidence="2">Uncharacterized protein</fullName>
    </submittedName>
</protein>
<proteinExistence type="predicted"/>
<feature type="non-terminal residue" evidence="2">
    <location>
        <position position="1"/>
    </location>
</feature>
<name>X1MVM1_9ZZZZ</name>
<evidence type="ECO:0000256" key="1">
    <source>
        <dbReference type="SAM" id="MobiDB-lite"/>
    </source>
</evidence>
<dbReference type="AlphaFoldDB" id="X1MVM1"/>
<reference evidence="2" key="1">
    <citation type="journal article" date="2014" name="Front. Microbiol.">
        <title>High frequency of phylogenetically diverse reductive dehalogenase-homologous genes in deep subseafloor sedimentary metagenomes.</title>
        <authorList>
            <person name="Kawai M."/>
            <person name="Futagami T."/>
            <person name="Toyoda A."/>
            <person name="Takaki Y."/>
            <person name="Nishi S."/>
            <person name="Hori S."/>
            <person name="Arai W."/>
            <person name="Tsubouchi T."/>
            <person name="Morono Y."/>
            <person name="Uchiyama I."/>
            <person name="Ito T."/>
            <person name="Fujiyama A."/>
            <person name="Inagaki F."/>
            <person name="Takami H."/>
        </authorList>
    </citation>
    <scope>NUCLEOTIDE SEQUENCE</scope>
    <source>
        <strain evidence="2">Expedition CK06-06</strain>
    </source>
</reference>
<feature type="compositionally biased region" description="Basic and acidic residues" evidence="1">
    <location>
        <begin position="103"/>
        <end position="120"/>
    </location>
</feature>
<evidence type="ECO:0000313" key="2">
    <source>
        <dbReference type="EMBL" id="GAI10414.1"/>
    </source>
</evidence>
<sequence length="187" mass="19944">IATSRNLGENYAKLVELLGAPPGDGHGEYKETAGLRDRVILEHRDKHGNLIATRDSGWQEHECLTKYGFAEVAGLLLIDVGGTAFDYLAIGTGAVAATKDDQTLGTETHREAGDGTRETTTEPDDTSVLTYTFSGYAESEGITEVGMLNAAVAGTLLMRQTFDILNINFPAGDSLLAKVKIVAKQGE</sequence>
<gene>
    <name evidence="2" type="ORF">S06H3_21968</name>
</gene>
<dbReference type="EMBL" id="BARV01011641">
    <property type="protein sequence ID" value="GAI10414.1"/>
    <property type="molecule type" value="Genomic_DNA"/>
</dbReference>
<feature type="region of interest" description="Disordered" evidence="1">
    <location>
        <begin position="103"/>
        <end position="124"/>
    </location>
</feature>
<comment type="caution">
    <text evidence="2">The sequence shown here is derived from an EMBL/GenBank/DDBJ whole genome shotgun (WGS) entry which is preliminary data.</text>
</comment>
<accession>X1MVM1</accession>